<proteinExistence type="predicted"/>
<evidence type="ECO:0000313" key="2">
    <source>
        <dbReference type="Proteomes" id="UP001626536"/>
    </source>
</evidence>
<sequence length="256" mass="27838">MVNNPEITAKGREPPTVGADGCKGGWIAVSFVAGDIGRAQTKIFADFKELIGAFAPDAIIGVDMPIGLPEQSGRGGRAADRAARTFLGPRGVTVFPVPSRAAVEAFDDGAPDKGYAQACKLEKENSEPSKSFSKQVFWIFPRIQQIDRLLRADAELQNRVFEVHPEVSFAVMNNGEALSDGKKSKEGRELRRELLAKQGFAMDFLEEKPPRGAAWDDFYDACACAWSARRISAEEHRVFPAMPGVDAEGLPVAIWA</sequence>
<dbReference type="Pfam" id="PF04250">
    <property type="entry name" value="DUF429"/>
    <property type="match status" value="1"/>
</dbReference>
<gene>
    <name evidence="1" type="ORF">RZS28_15765</name>
</gene>
<evidence type="ECO:0000313" key="1">
    <source>
        <dbReference type="EMBL" id="WOJ89241.1"/>
    </source>
</evidence>
<name>A0ABZ0HR10_9HYPH</name>
<dbReference type="InterPro" id="IPR007362">
    <property type="entry name" value="DUF429"/>
</dbReference>
<dbReference type="Proteomes" id="UP001626536">
    <property type="component" value="Chromosome"/>
</dbReference>
<protein>
    <submittedName>
        <fullName evidence="1">DUF429 domain-containing protein</fullName>
    </submittedName>
</protein>
<dbReference type="RefSeq" id="WP_407338685.1">
    <property type="nucleotide sequence ID" value="NZ_CP136862.1"/>
</dbReference>
<dbReference type="EMBL" id="CP136862">
    <property type="protein sequence ID" value="WOJ89241.1"/>
    <property type="molecule type" value="Genomic_DNA"/>
</dbReference>
<reference evidence="1 2" key="1">
    <citation type="submission" date="2023-10" db="EMBL/GenBank/DDBJ databases">
        <title>Novel methanotroph of the genus Methylocapsa from a subarctic wetland.</title>
        <authorList>
            <person name="Belova S.E."/>
            <person name="Oshkin I.Y."/>
            <person name="Miroshnikov K."/>
            <person name="Dedysh S.N."/>
        </authorList>
    </citation>
    <scope>NUCLEOTIDE SEQUENCE [LARGE SCALE GENOMIC DNA]</scope>
    <source>
        <strain evidence="1 2">RX1</strain>
    </source>
</reference>
<keyword evidence="2" id="KW-1185">Reference proteome</keyword>
<accession>A0ABZ0HR10</accession>
<organism evidence="1 2">
    <name type="scientific">Methylocapsa polymorpha</name>
    <dbReference type="NCBI Taxonomy" id="3080828"/>
    <lineage>
        <taxon>Bacteria</taxon>
        <taxon>Pseudomonadati</taxon>
        <taxon>Pseudomonadota</taxon>
        <taxon>Alphaproteobacteria</taxon>
        <taxon>Hyphomicrobiales</taxon>
        <taxon>Beijerinckiaceae</taxon>
        <taxon>Methylocapsa</taxon>
    </lineage>
</organism>